<proteinExistence type="predicted"/>
<dbReference type="PROSITE" id="PS50853">
    <property type="entry name" value="FN3"/>
    <property type="match status" value="2"/>
</dbReference>
<dbReference type="InterPro" id="IPR003961">
    <property type="entry name" value="FN3_dom"/>
</dbReference>
<dbReference type="Proteomes" id="UP000507470">
    <property type="component" value="Unassembled WGS sequence"/>
</dbReference>
<dbReference type="Pfam" id="PF00041">
    <property type="entry name" value="fn3"/>
    <property type="match status" value="2"/>
</dbReference>
<keyword evidence="1" id="KW-0677">Repeat</keyword>
<dbReference type="InterPro" id="IPR036116">
    <property type="entry name" value="FN3_sf"/>
</dbReference>
<dbReference type="OrthoDB" id="114660at2759"/>
<evidence type="ECO:0000256" key="1">
    <source>
        <dbReference type="ARBA" id="ARBA00022737"/>
    </source>
</evidence>
<dbReference type="InterPro" id="IPR050991">
    <property type="entry name" value="ECM_Regulatory_Proteins"/>
</dbReference>
<keyword evidence="4" id="KW-1185">Reference proteome</keyword>
<dbReference type="AlphaFoldDB" id="A0A6J8BN09"/>
<feature type="domain" description="Fibronectin type-III" evidence="2">
    <location>
        <begin position="373"/>
        <end position="439"/>
    </location>
</feature>
<reference evidence="3 4" key="1">
    <citation type="submission" date="2020-06" db="EMBL/GenBank/DDBJ databases">
        <authorList>
            <person name="Li R."/>
            <person name="Bekaert M."/>
        </authorList>
    </citation>
    <scope>NUCLEOTIDE SEQUENCE [LARGE SCALE GENOMIC DNA]</scope>
    <source>
        <strain evidence="4">wild</strain>
    </source>
</reference>
<dbReference type="PANTHER" id="PTHR46708">
    <property type="entry name" value="TENASCIN"/>
    <property type="match status" value="1"/>
</dbReference>
<feature type="domain" description="Fibronectin type-III" evidence="2">
    <location>
        <begin position="183"/>
        <end position="278"/>
    </location>
</feature>
<dbReference type="InterPro" id="IPR013783">
    <property type="entry name" value="Ig-like_fold"/>
</dbReference>
<dbReference type="SUPFAM" id="SSF49265">
    <property type="entry name" value="Fibronectin type III"/>
    <property type="match status" value="2"/>
</dbReference>
<dbReference type="PANTHER" id="PTHR46708:SF2">
    <property type="entry name" value="FIBRONECTIN TYPE-III DOMAIN-CONTAINING PROTEIN"/>
    <property type="match status" value="1"/>
</dbReference>
<evidence type="ECO:0000313" key="3">
    <source>
        <dbReference type="EMBL" id="CAC5384214.1"/>
    </source>
</evidence>
<accession>A0A6J8BN09</accession>
<protein>
    <submittedName>
        <fullName evidence="3">NEO1</fullName>
    </submittedName>
</protein>
<organism evidence="3 4">
    <name type="scientific">Mytilus coruscus</name>
    <name type="common">Sea mussel</name>
    <dbReference type="NCBI Taxonomy" id="42192"/>
    <lineage>
        <taxon>Eukaryota</taxon>
        <taxon>Metazoa</taxon>
        <taxon>Spiralia</taxon>
        <taxon>Lophotrochozoa</taxon>
        <taxon>Mollusca</taxon>
        <taxon>Bivalvia</taxon>
        <taxon>Autobranchia</taxon>
        <taxon>Pteriomorphia</taxon>
        <taxon>Mytilida</taxon>
        <taxon>Mytiloidea</taxon>
        <taxon>Mytilidae</taxon>
        <taxon>Mytilinae</taxon>
        <taxon>Mytilus</taxon>
    </lineage>
</organism>
<evidence type="ECO:0000259" key="2">
    <source>
        <dbReference type="PROSITE" id="PS50853"/>
    </source>
</evidence>
<gene>
    <name evidence="3" type="ORF">MCOR_19878</name>
</gene>
<dbReference type="CDD" id="cd00063">
    <property type="entry name" value="FN3"/>
    <property type="match status" value="3"/>
</dbReference>
<dbReference type="Gene3D" id="2.60.40.10">
    <property type="entry name" value="Immunoglobulins"/>
    <property type="match status" value="3"/>
</dbReference>
<dbReference type="SMART" id="SM00060">
    <property type="entry name" value="FN3"/>
    <property type="match status" value="4"/>
</dbReference>
<evidence type="ECO:0000313" key="4">
    <source>
        <dbReference type="Proteomes" id="UP000507470"/>
    </source>
</evidence>
<name>A0A6J8BN09_MYTCO</name>
<dbReference type="EMBL" id="CACVKT020003490">
    <property type="protein sequence ID" value="CAC5384214.1"/>
    <property type="molecule type" value="Genomic_DNA"/>
</dbReference>
<sequence>MLQDVQRILDSDLNSIKSHFQFGNIYKTVNNSETVTLYILEHSEVPTSIGSLSEIMKMNLTTYKNIILQVGGNDISAGKSLKELEEDFESLIWAAFAVEISWSNTSEAQNWPLKWTQHIIHYKTDDNNTIHQKSVWKNSTIIYKLENDKMYYFRIETVFPGKSIFSAWEKFSTYLTEKTPPPPPKDMYLSVVANNSMVIKWLPPPQEYRVRVRQYQILVAEEDGRKQFFRVDEQIRKFLVHNLDRSKDYTVEIAAINNIGESDKIVRFLEAFRNISNGIYISAKPLSSTSVQVSWTTSYNSDLTRYLLRYNTIKSAASQPVDSFVKPSVMSHVMNNLQQHTEYIISLIPYFNDMPGNLTMTTVWTFSDVPSAPPKDVTVLSVNNSQNFMVSWNPPPEHTRNGDLVYYRLEYRTKYDETSKTMLVPADKNEMLLSGKATI</sequence>